<organism evidence="6 7">
    <name type="scientific">Taenia crassiceps</name>
    <dbReference type="NCBI Taxonomy" id="6207"/>
    <lineage>
        <taxon>Eukaryota</taxon>
        <taxon>Metazoa</taxon>
        <taxon>Spiralia</taxon>
        <taxon>Lophotrochozoa</taxon>
        <taxon>Platyhelminthes</taxon>
        <taxon>Cestoda</taxon>
        <taxon>Eucestoda</taxon>
        <taxon>Cyclophyllidea</taxon>
        <taxon>Taeniidae</taxon>
        <taxon>Taenia</taxon>
    </lineage>
</organism>
<dbReference type="SUPFAM" id="SSF117892">
    <property type="entry name" value="Band 7/SPFH domain"/>
    <property type="match status" value="1"/>
</dbReference>
<sequence>MRATSVDLEEIYASTPYTLIEYSFYQKKRNSAARAGGGFATTRRLYQPLLPPNAFPLSVLSALLGCCHGKPYYVHGGRVFVLPFIQRLDRISLNIMTLIIESPRIYTRNGVPITVTGVAQVKIQSANSDMLSAACEQFLGKSEREIQEIAKETLEGHQRAIMGNMTVEEIYKDRKLFSRSVFEVASSDLVNMGISVVSYTLKDIKDDEGYLEALGMARTAQVKRDARIGEAEARRDAGIRSAQAEEARMAEQLRNEASIARSQRDLALRRAACDREVHALRAKARLAYQLQAAKVQQAIRAEEMGVELVERRRRIELEELERQRTRFRLEAEVRSPAASECFRIRALSEAEQARITAEAKAEAEAVTLKGLAEAEANRAVALAEVEKMQKVAEALKNYQGAAMLDMVLQALPRIAAETSFPLTNCDKVTMVATGDGEVGISKLSNEIIRLIESLPQLITSFTGQDMKSYIPKC</sequence>
<proteinExistence type="inferred from homology"/>
<accession>A0ABR4Q4R7</accession>
<dbReference type="SMART" id="SM00244">
    <property type="entry name" value="PHB"/>
    <property type="match status" value="1"/>
</dbReference>
<dbReference type="EMBL" id="JAKROA010000011">
    <property type="protein sequence ID" value="KAL5104582.1"/>
    <property type="molecule type" value="Genomic_DNA"/>
</dbReference>
<feature type="domain" description="Band 7" evidence="5">
    <location>
        <begin position="134"/>
        <end position="316"/>
    </location>
</feature>
<evidence type="ECO:0000256" key="4">
    <source>
        <dbReference type="RuleBase" id="RU366054"/>
    </source>
</evidence>
<comment type="subcellular location">
    <subcellularLocation>
        <location evidence="1">Membrane</location>
    </subcellularLocation>
</comment>
<protein>
    <submittedName>
        <fullName evidence="6">Flotillin-1</fullName>
    </submittedName>
</protein>
<comment type="similarity">
    <text evidence="2 4">Belongs to the band 7/mec-2 family. Flotillin subfamily.</text>
</comment>
<dbReference type="Proteomes" id="UP001651158">
    <property type="component" value="Unassembled WGS sequence"/>
</dbReference>
<gene>
    <name evidence="6" type="ORF">TcWFU_000688</name>
</gene>
<dbReference type="PANTHER" id="PTHR13806:SF46">
    <property type="entry name" value="FLOTILLIN-1-RELATED"/>
    <property type="match status" value="1"/>
</dbReference>
<name>A0ABR4Q4R7_9CEST</name>
<dbReference type="InterPro" id="IPR027705">
    <property type="entry name" value="Flotillin_fam"/>
</dbReference>
<dbReference type="Gene3D" id="3.30.479.30">
    <property type="entry name" value="Band 7 domain"/>
    <property type="match status" value="1"/>
</dbReference>
<evidence type="ECO:0000256" key="1">
    <source>
        <dbReference type="ARBA" id="ARBA00004370"/>
    </source>
</evidence>
<evidence type="ECO:0000259" key="5">
    <source>
        <dbReference type="SMART" id="SM00244"/>
    </source>
</evidence>
<evidence type="ECO:0000256" key="2">
    <source>
        <dbReference type="ARBA" id="ARBA00007161"/>
    </source>
</evidence>
<keyword evidence="3" id="KW-0472">Membrane</keyword>
<dbReference type="PANTHER" id="PTHR13806">
    <property type="entry name" value="FLOTILLIN-RELATED"/>
    <property type="match status" value="1"/>
</dbReference>
<comment type="caution">
    <text evidence="6">The sequence shown here is derived from an EMBL/GenBank/DDBJ whole genome shotgun (WGS) entry which is preliminary data.</text>
</comment>
<evidence type="ECO:0000256" key="3">
    <source>
        <dbReference type="ARBA" id="ARBA00023136"/>
    </source>
</evidence>
<dbReference type="CDD" id="cd03399">
    <property type="entry name" value="SPFH_flotillin"/>
    <property type="match status" value="1"/>
</dbReference>
<reference evidence="6 7" key="1">
    <citation type="journal article" date="2022" name="Front. Cell. Infect. Microbiol.">
        <title>The Genomes of Two Strains of Taenia crassiceps the Animal Model for the Study of Human Cysticercosis.</title>
        <authorList>
            <person name="Bobes R.J."/>
            <person name="Estrada K."/>
            <person name="Rios-Valencia D.G."/>
            <person name="Calderon-Gallegos A."/>
            <person name="de la Torre P."/>
            <person name="Carrero J.C."/>
            <person name="Sanchez-Flores A."/>
            <person name="Laclette J.P."/>
        </authorList>
    </citation>
    <scope>NUCLEOTIDE SEQUENCE [LARGE SCALE GENOMIC DNA]</scope>
    <source>
        <strain evidence="6">WFUcys</strain>
    </source>
</reference>
<keyword evidence="7" id="KW-1185">Reference proteome</keyword>
<dbReference type="InterPro" id="IPR036013">
    <property type="entry name" value="Band_7/SPFH_dom_sf"/>
</dbReference>
<dbReference type="Pfam" id="PF01145">
    <property type="entry name" value="Band_7"/>
    <property type="match status" value="1"/>
</dbReference>
<dbReference type="InterPro" id="IPR001107">
    <property type="entry name" value="Band_7"/>
</dbReference>
<evidence type="ECO:0000313" key="6">
    <source>
        <dbReference type="EMBL" id="KAL5104582.1"/>
    </source>
</evidence>
<evidence type="ECO:0000313" key="7">
    <source>
        <dbReference type="Proteomes" id="UP001651158"/>
    </source>
</evidence>